<gene>
    <name evidence="2" type="ORF">CTA1_11957</name>
</gene>
<proteinExistence type="predicted"/>
<evidence type="ECO:0000313" key="3">
    <source>
        <dbReference type="Proteomes" id="UP000310108"/>
    </source>
</evidence>
<organism evidence="2 3">
    <name type="scientific">Colletotrichum tanaceti</name>
    <dbReference type="NCBI Taxonomy" id="1306861"/>
    <lineage>
        <taxon>Eukaryota</taxon>
        <taxon>Fungi</taxon>
        <taxon>Dikarya</taxon>
        <taxon>Ascomycota</taxon>
        <taxon>Pezizomycotina</taxon>
        <taxon>Sordariomycetes</taxon>
        <taxon>Hypocreomycetidae</taxon>
        <taxon>Glomerellales</taxon>
        <taxon>Glomerellaceae</taxon>
        <taxon>Colletotrichum</taxon>
        <taxon>Colletotrichum destructivum species complex</taxon>
    </lineage>
</organism>
<reference evidence="2 3" key="1">
    <citation type="journal article" date="2019" name="PLoS ONE">
        <title>Comparative genome analysis indicates high evolutionary potential of pathogenicity genes in Colletotrichum tanaceti.</title>
        <authorList>
            <person name="Lelwala R.V."/>
            <person name="Korhonen P.K."/>
            <person name="Young N.D."/>
            <person name="Scott J.B."/>
            <person name="Ades P.A."/>
            <person name="Gasser R.B."/>
            <person name="Taylor P.W.J."/>
        </authorList>
    </citation>
    <scope>NUCLEOTIDE SEQUENCE [LARGE SCALE GENOMIC DNA]</scope>
    <source>
        <strain evidence="2">BRIP57314</strain>
    </source>
</reference>
<keyword evidence="3" id="KW-1185">Reference proteome</keyword>
<sequence length="155" mass="16580">MGARHDRPSQGPGVAGSRIDDGPRGEVPLRLVSRLQGTTYWRPCRPPPFSSVLPRPGLGPHATAGPKKDPPPPVSLFPSCFFPFFFIHQSAAPLSLFAPRAPVAHLPTVPPRTPRITLPSLAPLRPPANKPSSSHLGCTCPSAPPQLRKLCAFLL</sequence>
<dbReference type="AlphaFoldDB" id="A0A4U6X154"/>
<evidence type="ECO:0000256" key="1">
    <source>
        <dbReference type="SAM" id="MobiDB-lite"/>
    </source>
</evidence>
<evidence type="ECO:0000313" key="2">
    <source>
        <dbReference type="EMBL" id="TKW48623.1"/>
    </source>
</evidence>
<accession>A0A4U6X154</accession>
<dbReference type="EMBL" id="PJEX01000842">
    <property type="protein sequence ID" value="TKW48623.1"/>
    <property type="molecule type" value="Genomic_DNA"/>
</dbReference>
<feature type="region of interest" description="Disordered" evidence="1">
    <location>
        <begin position="45"/>
        <end position="70"/>
    </location>
</feature>
<name>A0A4U6X154_9PEZI</name>
<comment type="caution">
    <text evidence="2">The sequence shown here is derived from an EMBL/GenBank/DDBJ whole genome shotgun (WGS) entry which is preliminary data.</text>
</comment>
<protein>
    <submittedName>
        <fullName evidence="2">Uncharacterized protein</fullName>
    </submittedName>
</protein>
<dbReference type="Proteomes" id="UP000310108">
    <property type="component" value="Unassembled WGS sequence"/>
</dbReference>
<feature type="region of interest" description="Disordered" evidence="1">
    <location>
        <begin position="1"/>
        <end position="28"/>
    </location>
</feature>